<dbReference type="Pfam" id="PF20700">
    <property type="entry name" value="Mutator"/>
    <property type="match status" value="1"/>
</dbReference>
<name>A0A423TZW7_PENVA</name>
<keyword evidence="3" id="KW-1185">Reference proteome</keyword>
<accession>A0A423TZW7</accession>
<reference evidence="2 3" key="2">
    <citation type="submission" date="2019-01" db="EMBL/GenBank/DDBJ databases">
        <title>The decoding of complex shrimp genome reveals the adaptation for benthos swimmer, frequently molting mechanism and breeding impact on genome.</title>
        <authorList>
            <person name="Sun Y."/>
            <person name="Gao Y."/>
            <person name="Yu Y."/>
        </authorList>
    </citation>
    <scope>NUCLEOTIDE SEQUENCE [LARGE SCALE GENOMIC DNA]</scope>
    <source>
        <tissue evidence="2">Muscle</tissue>
    </source>
</reference>
<feature type="domain" description="Mutator-like transposase" evidence="1">
    <location>
        <begin position="48"/>
        <end position="237"/>
    </location>
</feature>
<comment type="caution">
    <text evidence="2">The sequence shown here is derived from an EMBL/GenBank/DDBJ whole genome shotgun (WGS) entry which is preliminary data.</text>
</comment>
<organism evidence="2 3">
    <name type="scientific">Penaeus vannamei</name>
    <name type="common">Whiteleg shrimp</name>
    <name type="synonym">Litopenaeus vannamei</name>
    <dbReference type="NCBI Taxonomy" id="6689"/>
    <lineage>
        <taxon>Eukaryota</taxon>
        <taxon>Metazoa</taxon>
        <taxon>Ecdysozoa</taxon>
        <taxon>Arthropoda</taxon>
        <taxon>Crustacea</taxon>
        <taxon>Multicrustacea</taxon>
        <taxon>Malacostraca</taxon>
        <taxon>Eumalacostraca</taxon>
        <taxon>Eucarida</taxon>
        <taxon>Decapoda</taxon>
        <taxon>Dendrobranchiata</taxon>
        <taxon>Penaeoidea</taxon>
        <taxon>Penaeidae</taxon>
        <taxon>Penaeus</taxon>
    </lineage>
</organism>
<dbReference type="EMBL" id="QCYY01000898">
    <property type="protein sequence ID" value="ROT82000.1"/>
    <property type="molecule type" value="Genomic_DNA"/>
</dbReference>
<evidence type="ECO:0000313" key="3">
    <source>
        <dbReference type="Proteomes" id="UP000283509"/>
    </source>
</evidence>
<protein>
    <recommendedName>
        <fullName evidence="1">Mutator-like transposase domain-containing protein</fullName>
    </recommendedName>
</protein>
<evidence type="ECO:0000313" key="2">
    <source>
        <dbReference type="EMBL" id="ROT82000.1"/>
    </source>
</evidence>
<gene>
    <name evidence="2" type="ORF">C7M84_024854</name>
</gene>
<evidence type="ECO:0000259" key="1">
    <source>
        <dbReference type="Pfam" id="PF20700"/>
    </source>
</evidence>
<sequence>MCGEVSHTSPETFPLTDTTRGVFTAMLVYCSLVNDDGYASYCRAERFFNSKIQLAHERVKEFYRTDQNVAPDADGISDIIVSFDCAWETRGHQSHIGLAFIVEANTGAILDKQVLCNLCSVCERKRQSLPANDYANWFLSHTHCSKNFDGPAGRMEAEEAQRMFLRSTDFGLWYAYFVGDGDSSAYRSVRFIYGPDREVVKYVSVNHVGKRMGTRLRKLKGTLTTPVTTRTGRVMRRSLLACTLINKNIDLSSRLSTLALKRSIKPAWRTCGRTQRAFLLSFFQRFLGAAPVLSRCADSWCFYNTARAAGRVPRSHSQENLFLRTVPPAVLQEIRAVYEDLTKDDLLSRCLPEYTQNPNESLQSKVWRKCSKSKFAGKLSAVLPMEDTPTLISNCRSRGGSESELQPELSDASAAAVTGL</sequence>
<dbReference type="AlphaFoldDB" id="A0A423TZW7"/>
<dbReference type="InterPro" id="IPR049012">
    <property type="entry name" value="Mutator_transp_dom"/>
</dbReference>
<reference evidence="2 3" key="1">
    <citation type="submission" date="2018-04" db="EMBL/GenBank/DDBJ databases">
        <authorList>
            <person name="Zhang X."/>
            <person name="Yuan J."/>
            <person name="Li F."/>
            <person name="Xiang J."/>
        </authorList>
    </citation>
    <scope>NUCLEOTIDE SEQUENCE [LARGE SCALE GENOMIC DNA]</scope>
    <source>
        <tissue evidence="2">Muscle</tissue>
    </source>
</reference>
<proteinExistence type="predicted"/>
<dbReference type="Proteomes" id="UP000283509">
    <property type="component" value="Unassembled WGS sequence"/>
</dbReference>